<dbReference type="AlphaFoldDB" id="A0A1R3V462"/>
<evidence type="ECO:0000313" key="1">
    <source>
        <dbReference type="EMBL" id="SIT54670.1"/>
    </source>
</evidence>
<proteinExistence type="predicted"/>
<organism evidence="1 2">
    <name type="scientific">Mesorhizobium prunaredense</name>
    <dbReference type="NCBI Taxonomy" id="1631249"/>
    <lineage>
        <taxon>Bacteria</taxon>
        <taxon>Pseudomonadati</taxon>
        <taxon>Pseudomonadota</taxon>
        <taxon>Alphaproteobacteria</taxon>
        <taxon>Hyphomicrobiales</taxon>
        <taxon>Phyllobacteriaceae</taxon>
        <taxon>Mesorhizobium</taxon>
    </lineage>
</organism>
<evidence type="ECO:0000313" key="2">
    <source>
        <dbReference type="Proteomes" id="UP000188388"/>
    </source>
</evidence>
<name>A0A1R3V462_9HYPH</name>
<gene>
    <name evidence="1" type="ORF">BQ8794_180014</name>
</gene>
<sequence>MLDVLQPKAILLADRSYDNDAIRALAAGRGAWANIPPRKTLRQMVYRQRNLVER</sequence>
<protein>
    <submittedName>
        <fullName evidence="1">Transposase</fullName>
    </submittedName>
</protein>
<dbReference type="Proteomes" id="UP000188388">
    <property type="component" value="Unassembled WGS sequence"/>
</dbReference>
<reference evidence="2" key="1">
    <citation type="submission" date="2017-01" db="EMBL/GenBank/DDBJ databases">
        <authorList>
            <person name="Brunel B."/>
        </authorList>
    </citation>
    <scope>NUCLEOTIDE SEQUENCE [LARGE SCALE GENOMIC DNA]</scope>
</reference>
<keyword evidence="2" id="KW-1185">Reference proteome</keyword>
<dbReference type="EMBL" id="FTPD01000010">
    <property type="protein sequence ID" value="SIT54670.1"/>
    <property type="molecule type" value="Genomic_DNA"/>
</dbReference>
<accession>A0A1R3V462</accession>